<evidence type="ECO:0000313" key="2">
    <source>
        <dbReference type="EMBL" id="SOD14124.1"/>
    </source>
</evidence>
<accession>A0A285ZWU2</accession>
<dbReference type="AlphaFoldDB" id="A0A285ZWU2"/>
<feature type="compositionally biased region" description="Basic and acidic residues" evidence="1">
    <location>
        <begin position="1"/>
        <end position="39"/>
    </location>
</feature>
<reference evidence="3" key="1">
    <citation type="submission" date="2017-09" db="EMBL/GenBank/DDBJ databases">
        <authorList>
            <person name="Varghese N."/>
            <person name="Submissions S."/>
        </authorList>
    </citation>
    <scope>NUCLEOTIDE SEQUENCE [LARGE SCALE GENOMIC DNA]</scope>
    <source>
        <strain evidence="3">CGMCC 1.12803</strain>
    </source>
</reference>
<organism evidence="2 3">
    <name type="scientific">Pedobacter xixiisoli</name>
    <dbReference type="NCBI Taxonomy" id="1476464"/>
    <lineage>
        <taxon>Bacteria</taxon>
        <taxon>Pseudomonadati</taxon>
        <taxon>Bacteroidota</taxon>
        <taxon>Sphingobacteriia</taxon>
        <taxon>Sphingobacteriales</taxon>
        <taxon>Sphingobacteriaceae</taxon>
        <taxon>Pedobacter</taxon>
    </lineage>
</organism>
<name>A0A285ZWU2_9SPHI</name>
<sequence length="45" mass="5105">MKTPDKNKSSKEDKTSNSKLKTEAPLAEKDEIKQAEDKQRKKSGK</sequence>
<protein>
    <submittedName>
        <fullName evidence="2">Uncharacterized protein</fullName>
    </submittedName>
</protein>
<keyword evidence="3" id="KW-1185">Reference proteome</keyword>
<evidence type="ECO:0000256" key="1">
    <source>
        <dbReference type="SAM" id="MobiDB-lite"/>
    </source>
</evidence>
<proteinExistence type="predicted"/>
<dbReference type="Proteomes" id="UP000219281">
    <property type="component" value="Unassembled WGS sequence"/>
</dbReference>
<dbReference type="EMBL" id="OCMT01000002">
    <property type="protein sequence ID" value="SOD14124.1"/>
    <property type="molecule type" value="Genomic_DNA"/>
</dbReference>
<dbReference type="RefSeq" id="WP_171047854.1">
    <property type="nucleotide sequence ID" value="NZ_OCMT01000002.1"/>
</dbReference>
<feature type="region of interest" description="Disordered" evidence="1">
    <location>
        <begin position="1"/>
        <end position="45"/>
    </location>
</feature>
<gene>
    <name evidence="2" type="ORF">SAMN06297358_1416</name>
</gene>
<evidence type="ECO:0000313" key="3">
    <source>
        <dbReference type="Proteomes" id="UP000219281"/>
    </source>
</evidence>